<feature type="compositionally biased region" description="Low complexity" evidence="1">
    <location>
        <begin position="113"/>
        <end position="122"/>
    </location>
</feature>
<feature type="compositionally biased region" description="Polar residues" evidence="1">
    <location>
        <begin position="89"/>
        <end position="112"/>
    </location>
</feature>
<feature type="compositionally biased region" description="Polar residues" evidence="1">
    <location>
        <begin position="302"/>
        <end position="315"/>
    </location>
</feature>
<sequence>MSMIMTQSGELTYNEETRNPEIGDGGVSFSGQNSSSGGVFEDRNLIARSRINDVGIMRPKVLSHHSHDHGVSAAPVPVLTDPQMTGELNSSALQPTSSLQIPSSQPIGSNQIPVHQVPQTPTQHTTAFAALAATDEEKEAASMNDSLRKVGFPANLSMFSPEKRQKMEQPSSGADAANLDSGSSPYFTPVQQPISSNPPSQSSMQASLGPPPPPPPPPAMLPANPVLNQYTQSAGMMLNMMPYGFGSNSLPPPPPLPSHVSMGLARPLAPQSSQPLQPPQQLSQQQNASGGFYRPPGIGLYGSSSQPSTPPVQRQ</sequence>
<feature type="region of interest" description="Disordered" evidence="1">
    <location>
        <begin position="243"/>
        <end position="315"/>
    </location>
</feature>
<evidence type="ECO:0000313" key="3">
    <source>
        <dbReference type="Proteomes" id="UP000596660"/>
    </source>
</evidence>
<evidence type="ECO:0000313" key="2">
    <source>
        <dbReference type="EnsemblPlants" id="AUR62037076-RA:cds"/>
    </source>
</evidence>
<name>A0A803MXZ6_CHEQI</name>
<keyword evidence="3" id="KW-1185">Reference proteome</keyword>
<dbReference type="Proteomes" id="UP000596660">
    <property type="component" value="Unplaced"/>
</dbReference>
<organism evidence="2 3">
    <name type="scientific">Chenopodium quinoa</name>
    <name type="common">Quinoa</name>
    <dbReference type="NCBI Taxonomy" id="63459"/>
    <lineage>
        <taxon>Eukaryota</taxon>
        <taxon>Viridiplantae</taxon>
        <taxon>Streptophyta</taxon>
        <taxon>Embryophyta</taxon>
        <taxon>Tracheophyta</taxon>
        <taxon>Spermatophyta</taxon>
        <taxon>Magnoliopsida</taxon>
        <taxon>eudicotyledons</taxon>
        <taxon>Gunneridae</taxon>
        <taxon>Pentapetalae</taxon>
        <taxon>Caryophyllales</taxon>
        <taxon>Chenopodiaceae</taxon>
        <taxon>Chenopodioideae</taxon>
        <taxon>Atripliceae</taxon>
        <taxon>Chenopodium</taxon>
    </lineage>
</organism>
<feature type="region of interest" description="Disordered" evidence="1">
    <location>
        <begin position="156"/>
        <end position="227"/>
    </location>
</feature>
<dbReference type="EnsemblPlants" id="AUR62037076-RA">
    <property type="protein sequence ID" value="AUR62037076-RA:cds"/>
    <property type="gene ID" value="AUR62037076"/>
</dbReference>
<accession>A0A803MXZ6</accession>
<dbReference type="OMA" id="AKCHIST"/>
<proteinExistence type="predicted"/>
<feature type="region of interest" description="Disordered" evidence="1">
    <location>
        <begin position="89"/>
        <end position="122"/>
    </location>
</feature>
<feature type="compositionally biased region" description="Low complexity" evidence="1">
    <location>
        <begin position="189"/>
        <end position="207"/>
    </location>
</feature>
<feature type="compositionally biased region" description="Low complexity" evidence="1">
    <location>
        <begin position="267"/>
        <end position="286"/>
    </location>
</feature>
<dbReference type="AlphaFoldDB" id="A0A803MXZ6"/>
<feature type="compositionally biased region" description="Pro residues" evidence="1">
    <location>
        <begin position="209"/>
        <end position="220"/>
    </location>
</feature>
<feature type="region of interest" description="Disordered" evidence="1">
    <location>
        <begin position="1"/>
        <end position="41"/>
    </location>
</feature>
<evidence type="ECO:0000256" key="1">
    <source>
        <dbReference type="SAM" id="MobiDB-lite"/>
    </source>
</evidence>
<dbReference type="Gramene" id="AUR62037076-RA">
    <property type="protein sequence ID" value="AUR62037076-RA:cds"/>
    <property type="gene ID" value="AUR62037076"/>
</dbReference>
<reference evidence="2" key="2">
    <citation type="submission" date="2021-03" db="UniProtKB">
        <authorList>
            <consortium name="EnsemblPlants"/>
        </authorList>
    </citation>
    <scope>IDENTIFICATION</scope>
</reference>
<protein>
    <submittedName>
        <fullName evidence="2">Uncharacterized protein</fullName>
    </submittedName>
</protein>
<feature type="compositionally biased region" description="Polar residues" evidence="1">
    <location>
        <begin position="1"/>
        <end position="11"/>
    </location>
</feature>
<reference evidence="2" key="1">
    <citation type="journal article" date="2017" name="Nature">
        <title>The genome of Chenopodium quinoa.</title>
        <authorList>
            <person name="Jarvis D.E."/>
            <person name="Ho Y.S."/>
            <person name="Lightfoot D.J."/>
            <person name="Schmoeckel S.M."/>
            <person name="Li B."/>
            <person name="Borm T.J.A."/>
            <person name="Ohyanagi H."/>
            <person name="Mineta K."/>
            <person name="Michell C.T."/>
            <person name="Saber N."/>
            <person name="Kharbatia N.M."/>
            <person name="Rupper R.R."/>
            <person name="Sharp A.R."/>
            <person name="Dally N."/>
            <person name="Boughton B.A."/>
            <person name="Woo Y.H."/>
            <person name="Gao G."/>
            <person name="Schijlen E.G.W.M."/>
            <person name="Guo X."/>
            <person name="Momin A.A."/>
            <person name="Negrao S."/>
            <person name="Al-Babili S."/>
            <person name="Gehring C."/>
            <person name="Roessner U."/>
            <person name="Jung C."/>
            <person name="Murphy K."/>
            <person name="Arold S.T."/>
            <person name="Gojobori T."/>
            <person name="van der Linden C.G."/>
            <person name="van Loo E.N."/>
            <person name="Jellen E.N."/>
            <person name="Maughan P.J."/>
            <person name="Tester M."/>
        </authorList>
    </citation>
    <scope>NUCLEOTIDE SEQUENCE [LARGE SCALE GENOMIC DNA]</scope>
    <source>
        <strain evidence="2">cv. PI 614886</strain>
    </source>
</reference>